<dbReference type="EMBL" id="BSYO01000001">
    <property type="protein sequence ID" value="GMG98708.1"/>
    <property type="molecule type" value="Genomic_DNA"/>
</dbReference>
<name>A0AAD3P344_NEPGR</name>
<accession>A0AAD3P344</accession>
<evidence type="ECO:0000313" key="3">
    <source>
        <dbReference type="Proteomes" id="UP001279734"/>
    </source>
</evidence>
<comment type="caution">
    <text evidence="2">The sequence shown here is derived from an EMBL/GenBank/DDBJ whole genome shotgun (WGS) entry which is preliminary data.</text>
</comment>
<protein>
    <submittedName>
        <fullName evidence="2">Uncharacterized protein</fullName>
    </submittedName>
</protein>
<reference evidence="2" key="1">
    <citation type="submission" date="2023-05" db="EMBL/GenBank/DDBJ databases">
        <title>Nepenthes gracilis genome sequencing.</title>
        <authorList>
            <person name="Fukushima K."/>
        </authorList>
    </citation>
    <scope>NUCLEOTIDE SEQUENCE</scope>
    <source>
        <strain evidence="2">SING2019-196</strain>
    </source>
</reference>
<keyword evidence="1" id="KW-0812">Transmembrane</keyword>
<evidence type="ECO:0000313" key="2">
    <source>
        <dbReference type="EMBL" id="GMG98708.1"/>
    </source>
</evidence>
<proteinExistence type="predicted"/>
<keyword evidence="3" id="KW-1185">Reference proteome</keyword>
<organism evidence="2 3">
    <name type="scientific">Nepenthes gracilis</name>
    <name type="common">Slender pitcher plant</name>
    <dbReference type="NCBI Taxonomy" id="150966"/>
    <lineage>
        <taxon>Eukaryota</taxon>
        <taxon>Viridiplantae</taxon>
        <taxon>Streptophyta</taxon>
        <taxon>Embryophyta</taxon>
        <taxon>Tracheophyta</taxon>
        <taxon>Spermatophyta</taxon>
        <taxon>Magnoliopsida</taxon>
        <taxon>eudicotyledons</taxon>
        <taxon>Gunneridae</taxon>
        <taxon>Pentapetalae</taxon>
        <taxon>Caryophyllales</taxon>
        <taxon>Nepenthaceae</taxon>
        <taxon>Nepenthes</taxon>
    </lineage>
</organism>
<dbReference type="Proteomes" id="UP001279734">
    <property type="component" value="Unassembled WGS sequence"/>
</dbReference>
<keyword evidence="1" id="KW-0472">Membrane</keyword>
<evidence type="ECO:0000256" key="1">
    <source>
        <dbReference type="SAM" id="Phobius"/>
    </source>
</evidence>
<keyword evidence="1" id="KW-1133">Transmembrane helix</keyword>
<sequence>MALSSTTYGIMGPLSETFMFFGLACSFFGVLFIFRPLLSARALEFCSTAAPALTALQEMSAWLPAEEFSLKFWRPVNFSEALLRALEDPNVVRRKLNTRSGDACEMALRERHVANVSQIDDAIESHEKQLFSLDWVFRKTAVRGHTRRDRHIINEHWRLAFSCDYSFVFQELMDLDCIYVSFNAVKQGQLTR</sequence>
<feature type="transmembrane region" description="Helical" evidence="1">
    <location>
        <begin position="18"/>
        <end position="38"/>
    </location>
</feature>
<dbReference type="AlphaFoldDB" id="A0AAD3P344"/>
<gene>
    <name evidence="2" type="ORF">Nepgr_000548</name>
</gene>